<organism evidence="1 2">
    <name type="scientific">Paraconiothyrium brasiliense</name>
    <dbReference type="NCBI Taxonomy" id="300254"/>
    <lineage>
        <taxon>Eukaryota</taxon>
        <taxon>Fungi</taxon>
        <taxon>Dikarya</taxon>
        <taxon>Ascomycota</taxon>
        <taxon>Pezizomycotina</taxon>
        <taxon>Dothideomycetes</taxon>
        <taxon>Pleosporomycetidae</taxon>
        <taxon>Pleosporales</taxon>
        <taxon>Massarineae</taxon>
        <taxon>Didymosphaeriaceae</taxon>
        <taxon>Paraconiothyrium</taxon>
    </lineage>
</organism>
<evidence type="ECO:0000313" key="2">
    <source>
        <dbReference type="Proteomes" id="UP001521785"/>
    </source>
</evidence>
<name>A0ABR3RG75_9PLEO</name>
<dbReference type="EMBL" id="JAKJXO020000006">
    <property type="protein sequence ID" value="KAL1603443.1"/>
    <property type="molecule type" value="Genomic_DNA"/>
</dbReference>
<keyword evidence="2" id="KW-1185">Reference proteome</keyword>
<comment type="caution">
    <text evidence="1">The sequence shown here is derived from an EMBL/GenBank/DDBJ whole genome shotgun (WGS) entry which is preliminary data.</text>
</comment>
<gene>
    <name evidence="1" type="ORF">SLS60_005030</name>
</gene>
<evidence type="ECO:0000313" key="1">
    <source>
        <dbReference type="EMBL" id="KAL1603443.1"/>
    </source>
</evidence>
<dbReference type="Proteomes" id="UP001521785">
    <property type="component" value="Unassembled WGS sequence"/>
</dbReference>
<sequence>MSNKDVKWNEEYIRKQSESFARYVERRTKAEELAKLNSSREEPYARGFTHTRAGPANDHELPDGYNWDTQKDRYCPSGLLHHAPYVTLKSNDHKYGYVFCHRGFYDRARDIIDNSNAAITNGIDQKLYLHEVDSFIFEKVVEAIVAHDKRAKRVTAEDEAWKDITFLVTRKVDLAINDFAESFQETEERVLGLMSTIWKHLLDPKGVTLQVDLRDQDFPKIFPFYSYHISKGRHHYDNLAHRLFNSTMFKGYNIHYASFSHLHEAITEESIKAYGRDYFETWQLHHFPPLIMVFSPEPLKTLAKETNPVKGSLPSYQHLYKTTLEQVESFVGIGDRPYDFILEIAHSGLGLRYDIEGNTAKNPINGVNIVDKEVIYDARVDRAMIDVSLELRRRYPNRLRFSSCTRLPDVILPTGKFKARYESSKLDGWAIGEKAISSELKAIHGGLYPQSNIAICDDPLAEIAARTWIDQEAGLDRRELFHVSYEDWLRRANKKGLVEALRTINGDFMPNRIEGSADYGGAENQQFGRSGSVHDHDLFSKRKTNFGREGTKDYDPRVAVTDSMGGMRIYPSGPNDKRRILRQENEEFVFNNVTDTIRERNSLYL</sequence>
<accession>A0ABR3RG75</accession>
<reference evidence="1 2" key="1">
    <citation type="submission" date="2024-02" db="EMBL/GenBank/DDBJ databases">
        <title>De novo assembly and annotation of 12 fungi associated with fruit tree decline syndrome in Ontario, Canada.</title>
        <authorList>
            <person name="Sulman M."/>
            <person name="Ellouze W."/>
            <person name="Ilyukhin E."/>
        </authorList>
    </citation>
    <scope>NUCLEOTIDE SEQUENCE [LARGE SCALE GENOMIC DNA]</scope>
    <source>
        <strain evidence="1 2">M42-189</strain>
    </source>
</reference>
<protein>
    <submittedName>
        <fullName evidence="1">Uncharacterized protein</fullName>
    </submittedName>
</protein>
<proteinExistence type="predicted"/>